<evidence type="ECO:0000313" key="3">
    <source>
        <dbReference type="Proteomes" id="UP001296706"/>
    </source>
</evidence>
<dbReference type="EMBL" id="JAAXKY010000022">
    <property type="protein sequence ID" value="NMH77355.1"/>
    <property type="molecule type" value="Genomic_DNA"/>
</dbReference>
<dbReference type="RefSeq" id="WP_169395388.1">
    <property type="nucleotide sequence ID" value="NZ_BAAAJH010000031.1"/>
</dbReference>
<accession>A0ABX1RAE7</accession>
<protein>
    <submittedName>
        <fullName evidence="2">Uncharacterized protein</fullName>
    </submittedName>
</protein>
<evidence type="ECO:0000256" key="1">
    <source>
        <dbReference type="SAM" id="MobiDB-lite"/>
    </source>
</evidence>
<sequence length="110" mass="11445">MLTMLAAGCTLLAIGLLGAHATVLVIGACQLITSGLLAWYLTSAMVSQAAFGPRPSLASLVPPGQQPRSWPTSMTSPRTAWGKHICSTGDDQDSARVAGIRTRARVPDIS</sequence>
<evidence type="ECO:0000313" key="2">
    <source>
        <dbReference type="EMBL" id="NMH77355.1"/>
    </source>
</evidence>
<reference evidence="2 3" key="1">
    <citation type="submission" date="2020-04" db="EMBL/GenBank/DDBJ databases">
        <authorList>
            <person name="Klaysubun C."/>
            <person name="Duangmal K."/>
            <person name="Lipun K."/>
        </authorList>
    </citation>
    <scope>NUCLEOTIDE SEQUENCE [LARGE SCALE GENOMIC DNA]</scope>
    <source>
        <strain evidence="2 3">JCM 11839</strain>
    </source>
</reference>
<organism evidence="2 3">
    <name type="scientific">Pseudonocardia xinjiangensis</name>
    <dbReference type="NCBI Taxonomy" id="75289"/>
    <lineage>
        <taxon>Bacteria</taxon>
        <taxon>Bacillati</taxon>
        <taxon>Actinomycetota</taxon>
        <taxon>Actinomycetes</taxon>
        <taxon>Pseudonocardiales</taxon>
        <taxon>Pseudonocardiaceae</taxon>
        <taxon>Pseudonocardia</taxon>
    </lineage>
</organism>
<comment type="caution">
    <text evidence="2">The sequence shown here is derived from an EMBL/GenBank/DDBJ whole genome shotgun (WGS) entry which is preliminary data.</text>
</comment>
<gene>
    <name evidence="2" type="ORF">HF577_09670</name>
</gene>
<feature type="region of interest" description="Disordered" evidence="1">
    <location>
        <begin position="60"/>
        <end position="83"/>
    </location>
</feature>
<name>A0ABX1RAE7_9PSEU</name>
<dbReference type="Proteomes" id="UP001296706">
    <property type="component" value="Unassembled WGS sequence"/>
</dbReference>
<feature type="compositionally biased region" description="Polar residues" evidence="1">
    <location>
        <begin position="66"/>
        <end position="78"/>
    </location>
</feature>
<keyword evidence="3" id="KW-1185">Reference proteome</keyword>
<proteinExistence type="predicted"/>